<dbReference type="GO" id="GO:0008097">
    <property type="term" value="F:5S rRNA binding"/>
    <property type="evidence" value="ECO:0007669"/>
    <property type="project" value="TreeGrafter"/>
</dbReference>
<keyword evidence="5 7" id="KW-0687">Ribonucleoprotein</keyword>
<gene>
    <name evidence="7 8" type="primary">rplR</name>
    <name evidence="8" type="ORF">BUCIPICE3303_335</name>
</gene>
<evidence type="ECO:0000256" key="2">
    <source>
        <dbReference type="ARBA" id="ARBA00022730"/>
    </source>
</evidence>
<evidence type="ECO:0000256" key="1">
    <source>
        <dbReference type="ARBA" id="ARBA00007116"/>
    </source>
</evidence>
<comment type="function">
    <text evidence="7">This is one of the proteins that bind and probably mediate the attachment of the 5S RNA into the large ribosomal subunit, where it forms part of the central protuberance.</text>
</comment>
<dbReference type="InterPro" id="IPR004389">
    <property type="entry name" value="Ribosomal_uL18_bac-type"/>
</dbReference>
<evidence type="ECO:0000313" key="9">
    <source>
        <dbReference type="Proteomes" id="UP000294455"/>
    </source>
</evidence>
<organism evidence="8 9">
    <name type="scientific">Buchnera aphidicola</name>
    <name type="common">Cinara piceae</name>
    <dbReference type="NCBI Taxonomy" id="1660043"/>
    <lineage>
        <taxon>Bacteria</taxon>
        <taxon>Pseudomonadati</taxon>
        <taxon>Pseudomonadota</taxon>
        <taxon>Gammaproteobacteria</taxon>
        <taxon>Enterobacterales</taxon>
        <taxon>Erwiniaceae</taxon>
        <taxon>Buchnera</taxon>
    </lineage>
</organism>
<keyword evidence="2 7" id="KW-0699">rRNA-binding</keyword>
<accession>A0A803FUC3</accession>
<comment type="similarity">
    <text evidence="1 7">Belongs to the universal ribosomal protein uL18 family.</text>
</comment>
<dbReference type="GO" id="GO:0003735">
    <property type="term" value="F:structural constituent of ribosome"/>
    <property type="evidence" value="ECO:0007669"/>
    <property type="project" value="InterPro"/>
</dbReference>
<dbReference type="InterPro" id="IPR057268">
    <property type="entry name" value="Ribosomal_L18"/>
</dbReference>
<protein>
    <recommendedName>
        <fullName evidence="6 7">Large ribosomal subunit protein uL18</fullName>
    </recommendedName>
</protein>
<evidence type="ECO:0000256" key="3">
    <source>
        <dbReference type="ARBA" id="ARBA00022884"/>
    </source>
</evidence>
<comment type="subunit">
    <text evidence="7">Part of the 50S ribosomal subunit; part of the 5S rRNA/L5/L18/L25 subcomplex. Contacts the 5S and 23S rRNAs.</text>
</comment>
<proteinExistence type="inferred from homology"/>
<sequence length="118" mass="13625">MNKKYSRIRRYTKIRKKIQSNCSFRLVVHRTSRHIYAQIISYNTSIIAVCASTLEFKKLKIQNIYTGNKVSAKLIGELIAQRALKKGIKTISFDRSGFKYHGRIKELAESARITGLVF</sequence>
<name>A0A803FUC3_9GAMM</name>
<dbReference type="CDD" id="cd00432">
    <property type="entry name" value="Ribosomal_L18_L5e"/>
    <property type="match status" value="1"/>
</dbReference>
<evidence type="ECO:0000256" key="5">
    <source>
        <dbReference type="ARBA" id="ARBA00023274"/>
    </source>
</evidence>
<evidence type="ECO:0000313" key="8">
    <source>
        <dbReference type="EMBL" id="VFP88687.1"/>
    </source>
</evidence>
<dbReference type="EMBL" id="LR217739">
    <property type="protein sequence ID" value="VFP88687.1"/>
    <property type="molecule type" value="Genomic_DNA"/>
</dbReference>
<dbReference type="GO" id="GO:0022625">
    <property type="term" value="C:cytosolic large ribosomal subunit"/>
    <property type="evidence" value="ECO:0007669"/>
    <property type="project" value="TreeGrafter"/>
</dbReference>
<dbReference type="AlphaFoldDB" id="A0A803FUC3"/>
<dbReference type="Pfam" id="PF00861">
    <property type="entry name" value="Ribosomal_L18p"/>
    <property type="match status" value="1"/>
</dbReference>
<dbReference type="PANTHER" id="PTHR12899:SF3">
    <property type="entry name" value="LARGE RIBOSOMAL SUBUNIT PROTEIN UL18M"/>
    <property type="match status" value="1"/>
</dbReference>
<dbReference type="Gene3D" id="3.30.420.100">
    <property type="match status" value="1"/>
</dbReference>
<dbReference type="PANTHER" id="PTHR12899">
    <property type="entry name" value="39S RIBOSOMAL PROTEIN L18, MITOCHONDRIAL"/>
    <property type="match status" value="1"/>
</dbReference>
<evidence type="ECO:0000256" key="7">
    <source>
        <dbReference type="HAMAP-Rule" id="MF_01337"/>
    </source>
</evidence>
<dbReference type="GO" id="GO:0006412">
    <property type="term" value="P:translation"/>
    <property type="evidence" value="ECO:0007669"/>
    <property type="project" value="UniProtKB-UniRule"/>
</dbReference>
<reference evidence="8 9" key="1">
    <citation type="submission" date="2019-02" db="EMBL/GenBank/DDBJ databases">
        <authorList>
            <person name="Manzano-Marin A."/>
            <person name="Manzano-Marin A."/>
        </authorList>
    </citation>
    <scope>NUCLEOTIDE SEQUENCE [LARGE SCALE GENOMIC DNA]</scope>
    <source>
        <strain evidence="8 9">BuCipiceae</strain>
    </source>
</reference>
<dbReference type="HAMAP" id="MF_01337_B">
    <property type="entry name" value="Ribosomal_uL18_B"/>
    <property type="match status" value="1"/>
</dbReference>
<evidence type="ECO:0000256" key="4">
    <source>
        <dbReference type="ARBA" id="ARBA00022980"/>
    </source>
</evidence>
<keyword evidence="4 7" id="KW-0689">Ribosomal protein</keyword>
<dbReference type="SUPFAM" id="SSF53137">
    <property type="entry name" value="Translational machinery components"/>
    <property type="match status" value="1"/>
</dbReference>
<dbReference type="NCBIfam" id="TIGR00060">
    <property type="entry name" value="L18_bact"/>
    <property type="match status" value="1"/>
</dbReference>
<dbReference type="FunFam" id="3.30.420.100:FF:000001">
    <property type="entry name" value="50S ribosomal protein L18"/>
    <property type="match status" value="1"/>
</dbReference>
<keyword evidence="3 7" id="KW-0694">RNA-binding</keyword>
<dbReference type="InterPro" id="IPR005484">
    <property type="entry name" value="Ribosomal_uL18_bac/plant/anim"/>
</dbReference>
<dbReference type="Proteomes" id="UP000294455">
    <property type="component" value="Chromosome"/>
</dbReference>
<evidence type="ECO:0000256" key="6">
    <source>
        <dbReference type="ARBA" id="ARBA00035197"/>
    </source>
</evidence>